<evidence type="ECO:0000313" key="17">
    <source>
        <dbReference type="Ensembl" id="ENSSLDP00000005715.1"/>
    </source>
</evidence>
<dbReference type="Ensembl" id="ENSSLDT00000005909.1">
    <property type="protein sequence ID" value="ENSSLDP00000005715.1"/>
    <property type="gene ID" value="ENSSLDG00000004428.1"/>
</dbReference>
<feature type="domain" description="C2H2-type" evidence="15">
    <location>
        <begin position="377"/>
        <end position="404"/>
    </location>
</feature>
<dbReference type="AlphaFoldDB" id="A0A3B4WP64"/>
<feature type="compositionally biased region" description="Basic residues" evidence="14">
    <location>
        <begin position="210"/>
        <end position="221"/>
    </location>
</feature>
<dbReference type="GO" id="GO:0003677">
    <property type="term" value="F:DNA binding"/>
    <property type="evidence" value="ECO:0007669"/>
    <property type="project" value="UniProtKB-KW"/>
</dbReference>
<dbReference type="FunFam" id="3.30.160.60:FF:000100">
    <property type="entry name" value="Zinc finger 45-like"/>
    <property type="match status" value="1"/>
</dbReference>
<sequence length="1053" mass="119208">MTGVMCVPGCEDCGQYHDSECPELGPLVTVQDSFVLSRARSSLPNSLEIREVADGEEGVFVLRRLVKRTRFGPYEAKRVAHLEREGTFPLKIFQRDGLVVCFDSSSEEDCNWMMLVRPATDHMHQNLTAYQQDDDVYFNTSQDVLPGTELRVWYGAFYAKKMEKPMLKKCCVMVAHSESPTYRASSRPAPAPRREPGGGTPAAQPGPKRGPGRGRRSKGHVKPPVESSEPVASEATAEEEESAPESGPVLKRHKSREHKRVYRCSLCNKVFQNSSNLNRHIRSHGDKLFKCDECDKLFSRKESLKQHISYKHSKNMVGNEYKYKCNTCEKSFRLENALKFHNCRTDDKTFQCDICSRFFSTNSNLSKHKKKHGEKLYSCEICNKMFYRKDVMQEHHRRHGPKHMKREELEANGEEGTKYRKEPSPCPICCKVFSCRSNMNKHLLTHGDKKYTCEICGRKFFRVDVLRDHIHVHFKDIALMDEQEREGFIKKIGISAGNSDETDDDEEEDDPEHHKYNCKKCQLSFAKGKEYLKHIMEQHKERGYGCAICNRRFALKATYNAHLVIHREQLPDPAVQKYIHPCEICGRIFNSIGNLERHKIIHTGVKSHSCDKCGKSFARKDMLKEHLRVHDDIRDFLCAECGKGMKTKHALRHHMKLHKGIKEYECKACNRKFAQKVNMLKHYKRHTGVKDFMCELCGKTFSERTTLETHKLIHTVGKTWTCVTCDKKYLTEYMLQKHVHLTHEKVEAQSCHLCGTKVSTRASMNRHLRRKHPEVVSVRIDEFDDLQETSTINDSSISIVQPTLTLEKDGVSQERPSRPFRHPKKKQRVPAEPELSESDEYVDFPEPRHEPMAEFNAVIVGDETETSSAVQSIQQVVVLTDPSAPSASSPNSSVGLTNITVTPITSHAPAQFTSLQPVAVGHLTASDRPLTLDNSILTVTFDTVSGSAMLHNRPAELVPETVGPGGGATPQSVAHFINLTTLVNPMGHQLEAPTLAWRPVSAAEGSQVTPVVEGPQGESQEAQNQGPDPGRPGQSQQPGPQQQSSSAQQMFSY</sequence>
<feature type="domain" description="SET" evidence="16">
    <location>
        <begin position="45"/>
        <end position="155"/>
    </location>
</feature>
<dbReference type="InterPro" id="IPR046341">
    <property type="entry name" value="SET_dom_sf"/>
</dbReference>
<evidence type="ECO:0000256" key="14">
    <source>
        <dbReference type="SAM" id="MobiDB-lite"/>
    </source>
</evidence>
<keyword evidence="18" id="KW-1185">Reference proteome</keyword>
<feature type="region of interest" description="Disordered" evidence="14">
    <location>
        <begin position="806"/>
        <end position="840"/>
    </location>
</feature>
<evidence type="ECO:0000256" key="1">
    <source>
        <dbReference type="ARBA" id="ARBA00003767"/>
    </source>
</evidence>
<evidence type="ECO:0000256" key="5">
    <source>
        <dbReference type="ARBA" id="ARBA00022737"/>
    </source>
</evidence>
<feature type="domain" description="C2H2-type" evidence="15">
    <location>
        <begin position="289"/>
        <end position="317"/>
    </location>
</feature>
<keyword evidence="10" id="KW-0010">Activator</keyword>
<dbReference type="Gene3D" id="3.30.160.60">
    <property type="entry name" value="Classic Zinc Finger"/>
    <property type="match status" value="12"/>
</dbReference>
<accession>A0A3B4WP64</accession>
<feature type="region of interest" description="Disordered" evidence="14">
    <location>
        <begin position="396"/>
        <end position="416"/>
    </location>
</feature>
<comment type="subcellular location">
    <subcellularLocation>
        <location evidence="2">Nucleus</location>
    </subcellularLocation>
</comment>
<dbReference type="Pfam" id="PF00096">
    <property type="entry name" value="zf-C2H2"/>
    <property type="match status" value="7"/>
</dbReference>
<dbReference type="FunFam" id="3.30.160.60:FF:000593">
    <property type="entry name" value="PR domain zinc finger protein 15"/>
    <property type="match status" value="1"/>
</dbReference>
<feature type="compositionally biased region" description="Acidic residues" evidence="14">
    <location>
        <begin position="500"/>
        <end position="510"/>
    </location>
</feature>
<proteinExistence type="inferred from homology"/>
<feature type="domain" description="C2H2-type" evidence="15">
    <location>
        <begin position="544"/>
        <end position="571"/>
    </location>
</feature>
<keyword evidence="4" id="KW-0479">Metal-binding</keyword>
<feature type="domain" description="C2H2-type" evidence="15">
    <location>
        <begin position="262"/>
        <end position="284"/>
    </location>
</feature>
<feature type="domain" description="C2H2-type" evidence="15">
    <location>
        <begin position="424"/>
        <end position="451"/>
    </location>
</feature>
<feature type="region of interest" description="Disordered" evidence="14">
    <location>
        <begin position="181"/>
        <end position="254"/>
    </location>
</feature>
<dbReference type="FunFam" id="3.30.160.60:FF:004086">
    <property type="match status" value="1"/>
</dbReference>
<evidence type="ECO:0000256" key="4">
    <source>
        <dbReference type="ARBA" id="ARBA00022723"/>
    </source>
</evidence>
<dbReference type="PROSITE" id="PS50157">
    <property type="entry name" value="ZINC_FINGER_C2H2_2"/>
    <property type="match status" value="13"/>
</dbReference>
<feature type="region of interest" description="Disordered" evidence="14">
    <location>
        <begin position="1006"/>
        <end position="1053"/>
    </location>
</feature>
<dbReference type="PANTHER" id="PTHR16515:SF34">
    <property type="entry name" value="PR DOMAIN ZINC FINGER PROTEIN 15"/>
    <property type="match status" value="1"/>
</dbReference>
<keyword evidence="11" id="KW-0804">Transcription</keyword>
<evidence type="ECO:0000256" key="6">
    <source>
        <dbReference type="ARBA" id="ARBA00022771"/>
    </source>
</evidence>
<evidence type="ECO:0000256" key="8">
    <source>
        <dbReference type="ARBA" id="ARBA00023015"/>
    </source>
</evidence>
<dbReference type="InterPro" id="IPR050331">
    <property type="entry name" value="Zinc_finger"/>
</dbReference>
<feature type="domain" description="C2H2-type" evidence="15">
    <location>
        <begin position="323"/>
        <end position="341"/>
    </location>
</feature>
<dbReference type="GO" id="GO:0005634">
    <property type="term" value="C:nucleus"/>
    <property type="evidence" value="ECO:0007669"/>
    <property type="project" value="UniProtKB-SubCell"/>
</dbReference>
<feature type="compositionally biased region" description="Basic and acidic residues" evidence="14">
    <location>
        <begin position="405"/>
        <end position="416"/>
    </location>
</feature>
<evidence type="ECO:0000259" key="15">
    <source>
        <dbReference type="PROSITE" id="PS50157"/>
    </source>
</evidence>
<dbReference type="CDD" id="cd19199">
    <property type="entry name" value="PR-SET_PRDM15"/>
    <property type="match status" value="1"/>
</dbReference>
<dbReference type="SMART" id="SM00355">
    <property type="entry name" value="ZnF_C2H2"/>
    <property type="match status" value="16"/>
</dbReference>
<evidence type="ECO:0000256" key="12">
    <source>
        <dbReference type="ARBA" id="ARBA00023242"/>
    </source>
</evidence>
<dbReference type="Pfam" id="PF13913">
    <property type="entry name" value="zf-C2HC_2"/>
    <property type="match status" value="1"/>
</dbReference>
<keyword evidence="7" id="KW-0862">Zinc</keyword>
<evidence type="ECO:0000256" key="10">
    <source>
        <dbReference type="ARBA" id="ARBA00023159"/>
    </source>
</evidence>
<evidence type="ECO:0000259" key="16">
    <source>
        <dbReference type="PROSITE" id="PS50280"/>
    </source>
</evidence>
<evidence type="ECO:0000256" key="3">
    <source>
        <dbReference type="ARBA" id="ARBA00006991"/>
    </source>
</evidence>
<name>A0A3B4WP64_SERLL</name>
<dbReference type="GeneTree" id="ENSGT00940000157890"/>
<feature type="compositionally biased region" description="Basic residues" evidence="14">
    <location>
        <begin position="818"/>
        <end position="828"/>
    </location>
</feature>
<organism evidence="17 18">
    <name type="scientific">Seriola lalandi dorsalis</name>
    <dbReference type="NCBI Taxonomy" id="1841481"/>
    <lineage>
        <taxon>Eukaryota</taxon>
        <taxon>Metazoa</taxon>
        <taxon>Chordata</taxon>
        <taxon>Craniata</taxon>
        <taxon>Vertebrata</taxon>
        <taxon>Euteleostomi</taxon>
        <taxon>Actinopterygii</taxon>
        <taxon>Neopterygii</taxon>
        <taxon>Teleostei</taxon>
        <taxon>Neoteleostei</taxon>
        <taxon>Acanthomorphata</taxon>
        <taxon>Carangaria</taxon>
        <taxon>Carangiformes</taxon>
        <taxon>Carangidae</taxon>
        <taxon>Seriola</taxon>
    </lineage>
</organism>
<evidence type="ECO:0000256" key="13">
    <source>
        <dbReference type="PROSITE-ProRule" id="PRU00042"/>
    </source>
</evidence>
<evidence type="ECO:0000256" key="7">
    <source>
        <dbReference type="ARBA" id="ARBA00022833"/>
    </source>
</evidence>
<dbReference type="FunFam" id="3.30.160.60:FF:003229">
    <property type="entry name" value="PR/SET domain 15"/>
    <property type="match status" value="1"/>
</dbReference>
<dbReference type="Pfam" id="PF21549">
    <property type="entry name" value="PRDM2_PR"/>
    <property type="match status" value="1"/>
</dbReference>
<feature type="region of interest" description="Disordered" evidence="14">
    <location>
        <begin position="492"/>
        <end position="513"/>
    </location>
</feature>
<dbReference type="PROSITE" id="PS00028">
    <property type="entry name" value="ZINC_FINGER_C2H2_1"/>
    <property type="match status" value="15"/>
</dbReference>
<dbReference type="GO" id="GO:0008270">
    <property type="term" value="F:zinc ion binding"/>
    <property type="evidence" value="ECO:0007669"/>
    <property type="project" value="UniProtKB-KW"/>
</dbReference>
<evidence type="ECO:0000313" key="18">
    <source>
        <dbReference type="Proteomes" id="UP000261360"/>
    </source>
</evidence>
<feature type="domain" description="C2H2-type" evidence="15">
    <location>
        <begin position="692"/>
        <end position="719"/>
    </location>
</feature>
<reference evidence="17" key="2">
    <citation type="submission" date="2025-09" db="UniProtKB">
        <authorList>
            <consortium name="Ensembl"/>
        </authorList>
    </citation>
    <scope>IDENTIFICATION</scope>
</reference>
<evidence type="ECO:0000256" key="2">
    <source>
        <dbReference type="ARBA" id="ARBA00004123"/>
    </source>
</evidence>
<dbReference type="STRING" id="1841481.ENSSLDP00000005715"/>
<dbReference type="Pfam" id="PF23573">
    <property type="entry name" value="zf-C2H2_PRDM15"/>
    <property type="match status" value="1"/>
</dbReference>
<keyword evidence="12" id="KW-0539">Nucleus</keyword>
<evidence type="ECO:0000256" key="11">
    <source>
        <dbReference type="ARBA" id="ARBA00023163"/>
    </source>
</evidence>
<keyword evidence="8" id="KW-0805">Transcription regulation</keyword>
<dbReference type="PROSITE" id="PS50280">
    <property type="entry name" value="SET"/>
    <property type="match status" value="1"/>
</dbReference>
<dbReference type="FunFam" id="3.30.160.60:FF:000226">
    <property type="entry name" value="Zinc finger protein 236 variant"/>
    <property type="match status" value="1"/>
</dbReference>
<dbReference type="FunFam" id="3.30.160.60:FF:000624">
    <property type="entry name" value="zinc finger protein 697"/>
    <property type="match status" value="1"/>
</dbReference>
<feature type="compositionally biased region" description="Low complexity" evidence="14">
    <location>
        <begin position="224"/>
        <end position="235"/>
    </location>
</feature>
<feature type="domain" description="C2H2-type" evidence="15">
    <location>
        <begin position="451"/>
        <end position="478"/>
    </location>
</feature>
<feature type="compositionally biased region" description="Basic and acidic residues" evidence="14">
    <location>
        <begin position="806"/>
        <end position="817"/>
    </location>
</feature>
<feature type="domain" description="C2H2-type" evidence="15">
    <location>
        <begin position="664"/>
        <end position="691"/>
    </location>
</feature>
<feature type="domain" description="C2H2-type" evidence="15">
    <location>
        <begin position="580"/>
        <end position="607"/>
    </location>
</feature>
<dbReference type="InterPro" id="IPR013087">
    <property type="entry name" value="Znf_C2H2_type"/>
</dbReference>
<keyword evidence="9" id="KW-0238">DNA-binding</keyword>
<dbReference type="Gene3D" id="2.170.270.10">
    <property type="entry name" value="SET domain"/>
    <property type="match status" value="1"/>
</dbReference>
<comment type="function">
    <text evidence="1">May be involved in transcriptional regulation.</text>
</comment>
<dbReference type="InterPro" id="IPR059126">
    <property type="entry name" value="zf-C2H2_PRDM15"/>
</dbReference>
<dbReference type="Proteomes" id="UP000261360">
    <property type="component" value="Unplaced"/>
</dbReference>
<feature type="domain" description="C2H2-type" evidence="15">
    <location>
        <begin position="636"/>
        <end position="663"/>
    </location>
</feature>
<dbReference type="GO" id="GO:0010468">
    <property type="term" value="P:regulation of gene expression"/>
    <property type="evidence" value="ECO:0007669"/>
    <property type="project" value="TreeGrafter"/>
</dbReference>
<keyword evidence="5" id="KW-0677">Repeat</keyword>
<dbReference type="InterPro" id="IPR036236">
    <property type="entry name" value="Znf_C2H2_sf"/>
</dbReference>
<feature type="compositionally biased region" description="Low complexity" evidence="14">
    <location>
        <begin position="1025"/>
        <end position="1053"/>
    </location>
</feature>
<comment type="similarity">
    <text evidence="3">Belongs to the krueppel C2H2-type zinc-finger protein family.</text>
</comment>
<dbReference type="InterPro" id="IPR044409">
    <property type="entry name" value="PRDM15_PR-SET"/>
</dbReference>
<dbReference type="PANTHER" id="PTHR16515">
    <property type="entry name" value="PR DOMAIN ZINC FINGER PROTEIN"/>
    <property type="match status" value="1"/>
</dbReference>
<evidence type="ECO:0000256" key="9">
    <source>
        <dbReference type="ARBA" id="ARBA00023125"/>
    </source>
</evidence>
<feature type="domain" description="C2H2-type" evidence="15">
    <location>
        <begin position="350"/>
        <end position="372"/>
    </location>
</feature>
<dbReference type="InterPro" id="IPR001214">
    <property type="entry name" value="SET_dom"/>
</dbReference>
<dbReference type="FunFam" id="2.170.270.10:FF:000007">
    <property type="entry name" value="PR domain zinc finger protein 10"/>
    <property type="match status" value="1"/>
</dbReference>
<dbReference type="SUPFAM" id="SSF57667">
    <property type="entry name" value="beta-beta-alpha zinc fingers"/>
    <property type="match status" value="7"/>
</dbReference>
<protein>
    <submittedName>
        <fullName evidence="17">PR/SET domain 15</fullName>
    </submittedName>
</protein>
<feature type="domain" description="C2H2-type" evidence="15">
    <location>
        <begin position="608"/>
        <end position="635"/>
    </location>
</feature>
<dbReference type="Pfam" id="PF12874">
    <property type="entry name" value="zf-met"/>
    <property type="match status" value="1"/>
</dbReference>
<keyword evidence="6 13" id="KW-0863">Zinc-finger</keyword>
<reference evidence="17" key="1">
    <citation type="submission" date="2025-08" db="UniProtKB">
        <authorList>
            <consortium name="Ensembl"/>
        </authorList>
    </citation>
    <scope>IDENTIFICATION</scope>
</reference>